<evidence type="ECO:0000256" key="3">
    <source>
        <dbReference type="ARBA" id="ARBA00023125"/>
    </source>
</evidence>
<comment type="similarity">
    <text evidence="1">Belongs to the ParB family.</text>
</comment>
<comment type="caution">
    <text evidence="7">The sequence shown here is derived from an EMBL/GenBank/DDBJ whole genome shotgun (WGS) entry which is preliminary data.</text>
</comment>
<gene>
    <name evidence="7" type="ORF">E3202_05375</name>
</gene>
<dbReference type="CDD" id="cd16393">
    <property type="entry name" value="SPO0J_N"/>
    <property type="match status" value="1"/>
</dbReference>
<dbReference type="FunFam" id="1.10.10.2830:FF:000001">
    <property type="entry name" value="Chromosome partitioning protein ParB"/>
    <property type="match status" value="1"/>
</dbReference>
<sequence length="327" mass="35800">MRHKPDSPSANARTASDRTDKTRTDKPRSGATRLGRGLAALLGDQAPDLARVSRVNSAQGIASPVSQVSSLGVDQLTPSPYQPRQSMEAEPLAELTASIRARGVLQPLLVRPDPDRRGGYQIIAGERRWRAAQMAGLHEVPVHIRQLDDVDAMAAALVENLQRSDLNPVEEAEGLQRLLQQYSLTQEELAGAVGKSRSHVTNILRLLNLPEAVRANLRNGLLSAGHARALLSHPDATAAMQTVLQKGLNVRQTEALVAAARKQQASSRKPALTKSDQREIRRLEDDLSQELGLKTQIRFNGKRGTLKISYSSLDQFENLLKRLKPES</sequence>
<dbReference type="EMBL" id="SORZ01000002">
    <property type="protein sequence ID" value="TPW33996.1"/>
    <property type="molecule type" value="Genomic_DNA"/>
</dbReference>
<dbReference type="SUPFAM" id="SSF110849">
    <property type="entry name" value="ParB/Sulfiredoxin"/>
    <property type="match status" value="1"/>
</dbReference>
<dbReference type="InterPro" id="IPR004437">
    <property type="entry name" value="ParB/RepB/Spo0J"/>
</dbReference>
<dbReference type="Gene3D" id="3.90.1530.30">
    <property type="match status" value="1"/>
</dbReference>
<feature type="region of interest" description="Disordered" evidence="5">
    <location>
        <begin position="58"/>
        <end position="85"/>
    </location>
</feature>
<name>A0A506UKY6_9PROT</name>
<evidence type="ECO:0000256" key="1">
    <source>
        <dbReference type="ARBA" id="ARBA00006295"/>
    </source>
</evidence>
<dbReference type="SMART" id="SM00470">
    <property type="entry name" value="ParB"/>
    <property type="match status" value="1"/>
</dbReference>
<evidence type="ECO:0000256" key="2">
    <source>
        <dbReference type="ARBA" id="ARBA00022829"/>
    </source>
</evidence>
<dbReference type="GO" id="GO:0007059">
    <property type="term" value="P:chromosome segregation"/>
    <property type="evidence" value="ECO:0007669"/>
    <property type="project" value="UniProtKB-KW"/>
</dbReference>
<dbReference type="Pfam" id="PF17762">
    <property type="entry name" value="HTH_ParB"/>
    <property type="match status" value="1"/>
</dbReference>
<dbReference type="InterPro" id="IPR036086">
    <property type="entry name" value="ParB/Sulfiredoxin_sf"/>
</dbReference>
<protein>
    <submittedName>
        <fullName evidence="7">ParB/RepB/Spo0J family partition protein</fullName>
    </submittedName>
</protein>
<evidence type="ECO:0000259" key="6">
    <source>
        <dbReference type="SMART" id="SM00470"/>
    </source>
</evidence>
<comment type="function">
    <text evidence="4">Involved in chromosome partition. Localize to both poles of the predivisional cell following completion of DNA replication. Binds to the DNA origin of replication.</text>
</comment>
<dbReference type="GO" id="GO:0005694">
    <property type="term" value="C:chromosome"/>
    <property type="evidence" value="ECO:0007669"/>
    <property type="project" value="TreeGrafter"/>
</dbReference>
<dbReference type="RefSeq" id="WP_165600687.1">
    <property type="nucleotide sequence ID" value="NZ_SORZ01000002.1"/>
</dbReference>
<dbReference type="Gene3D" id="1.10.10.2830">
    <property type="match status" value="1"/>
</dbReference>
<feature type="region of interest" description="Disordered" evidence="5">
    <location>
        <begin position="1"/>
        <end position="37"/>
    </location>
</feature>
<dbReference type="PANTHER" id="PTHR33375">
    <property type="entry name" value="CHROMOSOME-PARTITIONING PROTEIN PARB-RELATED"/>
    <property type="match status" value="1"/>
</dbReference>
<evidence type="ECO:0000313" key="8">
    <source>
        <dbReference type="Proteomes" id="UP000315037"/>
    </source>
</evidence>
<dbReference type="InterPro" id="IPR041468">
    <property type="entry name" value="HTH_ParB/Spo0J"/>
</dbReference>
<dbReference type="AlphaFoldDB" id="A0A506UKY6"/>
<dbReference type="InterPro" id="IPR003115">
    <property type="entry name" value="ParB_N"/>
</dbReference>
<accession>A0A506UKY6</accession>
<evidence type="ECO:0000256" key="4">
    <source>
        <dbReference type="ARBA" id="ARBA00025472"/>
    </source>
</evidence>
<feature type="compositionally biased region" description="Basic and acidic residues" evidence="5">
    <location>
        <begin position="15"/>
        <end position="28"/>
    </location>
</feature>
<reference evidence="7 8" key="1">
    <citation type="submission" date="2019-03" db="EMBL/GenBank/DDBJ databases">
        <title>The complete genome sequence of Neokomagataea sp. Jb2 NBRC113641.</title>
        <authorList>
            <person name="Chua K.-O."/>
            <person name="Chan K.-G."/>
            <person name="See-Too W.-S."/>
        </authorList>
    </citation>
    <scope>NUCLEOTIDE SEQUENCE [LARGE SCALE GENOMIC DNA]</scope>
    <source>
        <strain evidence="7 8">Jb2</strain>
    </source>
</reference>
<keyword evidence="3" id="KW-0238">DNA-binding</keyword>
<evidence type="ECO:0000313" key="7">
    <source>
        <dbReference type="EMBL" id="TPW33996.1"/>
    </source>
</evidence>
<dbReference type="InterPro" id="IPR057240">
    <property type="entry name" value="ParB_dimer_C"/>
</dbReference>
<feature type="domain" description="ParB-like N-terminal" evidence="6">
    <location>
        <begin position="69"/>
        <end position="161"/>
    </location>
</feature>
<keyword evidence="2" id="KW-0159">Chromosome partition</keyword>
<dbReference type="GO" id="GO:0003677">
    <property type="term" value="F:DNA binding"/>
    <property type="evidence" value="ECO:0007669"/>
    <property type="project" value="UniProtKB-KW"/>
</dbReference>
<keyword evidence="8" id="KW-1185">Reference proteome</keyword>
<dbReference type="InterPro" id="IPR050336">
    <property type="entry name" value="Chromosome_partition/occlusion"/>
</dbReference>
<dbReference type="PANTHER" id="PTHR33375:SF1">
    <property type="entry name" value="CHROMOSOME-PARTITIONING PROTEIN PARB-RELATED"/>
    <property type="match status" value="1"/>
</dbReference>
<organism evidence="7 8">
    <name type="scientific">Oecophyllibacter saccharovorans</name>
    <dbReference type="NCBI Taxonomy" id="2558360"/>
    <lineage>
        <taxon>Bacteria</taxon>
        <taxon>Pseudomonadati</taxon>
        <taxon>Pseudomonadota</taxon>
        <taxon>Alphaproteobacteria</taxon>
        <taxon>Acetobacterales</taxon>
        <taxon>Acetobacteraceae</taxon>
        <taxon>Oecophyllibacter</taxon>
    </lineage>
</organism>
<dbReference type="Pfam" id="PF02195">
    <property type="entry name" value="ParB_N"/>
    <property type="match status" value="1"/>
</dbReference>
<dbReference type="FunFam" id="3.90.1530.30:FF:000001">
    <property type="entry name" value="Chromosome partitioning protein ParB"/>
    <property type="match status" value="1"/>
</dbReference>
<dbReference type="Proteomes" id="UP000315037">
    <property type="component" value="Unassembled WGS sequence"/>
</dbReference>
<dbReference type="NCBIfam" id="TIGR00180">
    <property type="entry name" value="parB_part"/>
    <property type="match status" value="1"/>
</dbReference>
<proteinExistence type="inferred from homology"/>
<dbReference type="Pfam" id="PF23552">
    <property type="entry name" value="ParB_C"/>
    <property type="match status" value="1"/>
</dbReference>
<evidence type="ECO:0000256" key="5">
    <source>
        <dbReference type="SAM" id="MobiDB-lite"/>
    </source>
</evidence>